<dbReference type="InterPro" id="IPR005821">
    <property type="entry name" value="Ion_trans_dom"/>
</dbReference>
<evidence type="ECO:0000256" key="2">
    <source>
        <dbReference type="ARBA" id="ARBA00022692"/>
    </source>
</evidence>
<proteinExistence type="predicted"/>
<comment type="caution">
    <text evidence="9">The sequence shown here is derived from an EMBL/GenBank/DDBJ whole genome shotgun (WGS) entry which is preliminary data.</text>
</comment>
<dbReference type="Proteomes" id="UP001162131">
    <property type="component" value="Unassembled WGS sequence"/>
</dbReference>
<name>A0AAU9IVN8_9CILI</name>
<evidence type="ECO:0000256" key="4">
    <source>
        <dbReference type="ARBA" id="ARBA00022989"/>
    </source>
</evidence>
<feature type="transmembrane region" description="Helical" evidence="7">
    <location>
        <begin position="631"/>
        <end position="651"/>
    </location>
</feature>
<evidence type="ECO:0000256" key="1">
    <source>
        <dbReference type="ARBA" id="ARBA00004141"/>
    </source>
</evidence>
<dbReference type="GO" id="GO:0005886">
    <property type="term" value="C:plasma membrane"/>
    <property type="evidence" value="ECO:0007669"/>
    <property type="project" value="TreeGrafter"/>
</dbReference>
<evidence type="ECO:0000256" key="7">
    <source>
        <dbReference type="SAM" id="Phobius"/>
    </source>
</evidence>
<feature type="domain" description="Ion transport" evidence="8">
    <location>
        <begin position="598"/>
        <end position="829"/>
    </location>
</feature>
<sequence length="1198" mass="136512">MLLGSILTGHQPTENQNEESKQDQYIGLQTKSMMSEEEGLLQAQSAIPSPKPEEKFKKMEKNQEIIALLDAIEASDENLAIEIAFNQNFIEKNTEFVESGKAVVKSLSCGMENLALELCKIGYSVPDAEIINAVQAGKDNLALEIIRKNLHKNEYRELVLWYLAYKDSLFALDEFLIQNQDLRIYAIGGIKIPEERKKIHTDLSLISISLGQSISAGLDYVACYLLMLSPSSLTISSFNEAIEKCCMGVLKRLWTGDVYQSNISLIKTRKKKSEIWNSLKNQALTIEERKILSKGLRLSKIIDSLASKNKLHEMKELVSWPGAANDDGVIQKLINLRQEEIAKEAAKKCTIASAKDFVVAWDAEYYDVCVLCLKSEGAIKQLEIVEIQEKLVSLLKNGETCLNAIKMLSRIPPISWKYSLTKDLCLNIQNIAKRNDEIIFCPAPLLFCALAAEFLSVLGRSSLQYENRCFSAAENIKDLGVCIEESLKDENELRYFLLQTDTLDRTALNIITVNGFTNMLESDEIGTIITKLWIGPNKNYGLIGASGLYASLNSPSGSDDAMGFSRNMDKTKPYLFHYVQWIDSCSLRFNSQALSTVCLVILYQILIYSAIQADAFSDVASDPTSKVFLRIAQFWIGGILLEHVLHFLFSFKTGRVYEMGFKVWLDIFIFIDMILIMIGFQNYYTGDGNKLDYIDPALCNACLHSIMMILIWIRFMSILITTKTFGPFLKMLMLMIGRIINFFVVYFCLIVCSAAIFTAIFSESNPNFLSFSTSIRTLCAAALGTYDFFAFTKHIALGGVLLSIYLFLSLVLLLNLLIAILFNVFSTLIVQAENKHRLTLSSYYEKYIWDEKYGVLILLPSPLNYLTLLVSPLVLFTRKPAKYNNILCRILFISFALIMFSIFLSVSILMIPVVFVKGFVIYGKTGRMLKEKRQVKIFSSQSGDLDVQEVERSKITKFSKSKTFAWTFIGLPWLIWSVIKDCFYFWALMYADPESIVEENEKAKIEMIINHSALKSIQKTLKRISSQDVTVTLFIEKWLPIDREIQVSTSLREDVRKQLAFEYFMQYANSPSDQTINIQRMKRLLPKKRNHLYSEEYLIRARHINIPALLKGHKKYRRQIGSIFAINSHADKNTQEEKEQSLDPEDIENLQSLIEDLEVKFSKTLTDCSSLRTAMEEQSKIMRRPERKKTTLIVKDIL</sequence>
<feature type="transmembrane region" description="Helical" evidence="7">
    <location>
        <begin position="593"/>
        <end position="611"/>
    </location>
</feature>
<feature type="transmembrane region" description="Helical" evidence="7">
    <location>
        <begin position="703"/>
        <end position="721"/>
    </location>
</feature>
<feature type="transmembrane region" description="Helical" evidence="7">
    <location>
        <begin position="742"/>
        <end position="761"/>
    </location>
</feature>
<accession>A0AAU9IVN8</accession>
<feature type="region of interest" description="Disordered" evidence="6">
    <location>
        <begin position="1"/>
        <end position="23"/>
    </location>
</feature>
<feature type="transmembrane region" description="Helical" evidence="7">
    <location>
        <begin position="964"/>
        <end position="987"/>
    </location>
</feature>
<keyword evidence="4 7" id="KW-1133">Transmembrane helix</keyword>
<gene>
    <name evidence="9" type="ORF">BSTOLATCC_MIC24295</name>
</gene>
<evidence type="ECO:0000259" key="8">
    <source>
        <dbReference type="Pfam" id="PF00520"/>
    </source>
</evidence>
<feature type="transmembrane region" description="Helical" evidence="7">
    <location>
        <begin position="890"/>
        <end position="923"/>
    </location>
</feature>
<organism evidence="9 10">
    <name type="scientific">Blepharisma stoltei</name>
    <dbReference type="NCBI Taxonomy" id="1481888"/>
    <lineage>
        <taxon>Eukaryota</taxon>
        <taxon>Sar</taxon>
        <taxon>Alveolata</taxon>
        <taxon>Ciliophora</taxon>
        <taxon>Postciliodesmatophora</taxon>
        <taxon>Heterotrichea</taxon>
        <taxon>Heterotrichida</taxon>
        <taxon>Blepharismidae</taxon>
        <taxon>Blepharisma</taxon>
    </lineage>
</organism>
<dbReference type="EMBL" id="CAJZBQ010000023">
    <property type="protein sequence ID" value="CAG9319747.1"/>
    <property type="molecule type" value="Genomic_DNA"/>
</dbReference>
<dbReference type="InterPro" id="IPR024862">
    <property type="entry name" value="TRPV"/>
</dbReference>
<evidence type="ECO:0000313" key="10">
    <source>
        <dbReference type="Proteomes" id="UP001162131"/>
    </source>
</evidence>
<keyword evidence="10" id="KW-1185">Reference proteome</keyword>
<feature type="transmembrane region" description="Helical" evidence="7">
    <location>
        <begin position="663"/>
        <end position="683"/>
    </location>
</feature>
<dbReference type="AlphaFoldDB" id="A0AAU9IVN8"/>
<feature type="transmembrane region" description="Helical" evidence="7">
    <location>
        <begin position="804"/>
        <end position="832"/>
    </location>
</feature>
<reference evidence="9" key="1">
    <citation type="submission" date="2021-09" db="EMBL/GenBank/DDBJ databases">
        <authorList>
            <consortium name="AG Swart"/>
            <person name="Singh M."/>
            <person name="Singh A."/>
            <person name="Seah K."/>
            <person name="Emmerich C."/>
        </authorList>
    </citation>
    <scope>NUCLEOTIDE SEQUENCE</scope>
    <source>
        <strain evidence="9">ATCC30299</strain>
    </source>
</reference>
<dbReference type="Pfam" id="PF00520">
    <property type="entry name" value="Ion_trans"/>
    <property type="match status" value="1"/>
</dbReference>
<keyword evidence="2 7" id="KW-0812">Transmembrane</keyword>
<evidence type="ECO:0000313" key="9">
    <source>
        <dbReference type="EMBL" id="CAG9319747.1"/>
    </source>
</evidence>
<keyword evidence="3" id="KW-0677">Repeat</keyword>
<evidence type="ECO:0000256" key="3">
    <source>
        <dbReference type="ARBA" id="ARBA00022737"/>
    </source>
</evidence>
<feature type="transmembrane region" description="Helical" evidence="7">
    <location>
        <begin position="437"/>
        <end position="458"/>
    </location>
</feature>
<dbReference type="PANTHER" id="PTHR10582">
    <property type="entry name" value="TRANSIENT RECEPTOR POTENTIAL ION CHANNEL PROTEIN"/>
    <property type="match status" value="1"/>
</dbReference>
<dbReference type="GO" id="GO:0098703">
    <property type="term" value="P:calcium ion import across plasma membrane"/>
    <property type="evidence" value="ECO:0007669"/>
    <property type="project" value="TreeGrafter"/>
</dbReference>
<protein>
    <recommendedName>
        <fullName evidence="8">Ion transport domain-containing protein</fullName>
    </recommendedName>
</protein>
<feature type="transmembrane region" description="Helical" evidence="7">
    <location>
        <begin position="853"/>
        <end position="875"/>
    </location>
</feature>
<dbReference type="PANTHER" id="PTHR10582:SF2">
    <property type="entry name" value="INACTIVE"/>
    <property type="match status" value="1"/>
</dbReference>
<evidence type="ECO:0000256" key="5">
    <source>
        <dbReference type="ARBA" id="ARBA00023136"/>
    </source>
</evidence>
<evidence type="ECO:0000256" key="6">
    <source>
        <dbReference type="SAM" id="MobiDB-lite"/>
    </source>
</evidence>
<keyword evidence="5 7" id="KW-0472">Membrane</keyword>
<comment type="subcellular location">
    <subcellularLocation>
        <location evidence="1">Membrane</location>
        <topology evidence="1">Multi-pass membrane protein</topology>
    </subcellularLocation>
</comment>
<dbReference type="GO" id="GO:0005216">
    <property type="term" value="F:monoatomic ion channel activity"/>
    <property type="evidence" value="ECO:0007669"/>
    <property type="project" value="InterPro"/>
</dbReference>